<evidence type="ECO:0000313" key="2">
    <source>
        <dbReference type="EMBL" id="TSJ76654.1"/>
    </source>
</evidence>
<dbReference type="SUPFAM" id="SSF53448">
    <property type="entry name" value="Nucleotide-diphospho-sugar transferases"/>
    <property type="match status" value="1"/>
</dbReference>
<evidence type="ECO:0000259" key="1">
    <source>
        <dbReference type="Pfam" id="PF00535"/>
    </source>
</evidence>
<accession>A0A556QJ23</accession>
<evidence type="ECO:0000313" key="3">
    <source>
        <dbReference type="Proteomes" id="UP000315648"/>
    </source>
</evidence>
<dbReference type="Gene3D" id="3.90.550.10">
    <property type="entry name" value="Spore Coat Polysaccharide Biosynthesis Protein SpsA, Chain A"/>
    <property type="match status" value="1"/>
</dbReference>
<feature type="domain" description="Glycosyltransferase 2-like" evidence="1">
    <location>
        <begin position="7"/>
        <end position="128"/>
    </location>
</feature>
<sequence>MSSPEVSILMAVYNRLDLTKRCLETLERSMEGIVYEVLIVDDVSTDGTRDFLKTLGAPYRVFLNEKKGNFAINNNLAAREARAERLLFLNNDTELAPGWYEPMREGLARFPDAGFMGNLQTNPSTGRYDHMGVVFAPWLTPAHYGQHYARVPAWLKNGYTSWSAVTAACCLTYRDTFWAAGGFDEAYVNGCEDIDLCLRMHQQGRRHYVANESELIHHKGASPGRKTFNDVNLARLKATWADYIRREFVAKDARLFAKTYLRKTLVYPWKSNLGKAWACVLILAGLSRPGRRG</sequence>
<dbReference type="Pfam" id="PF00535">
    <property type="entry name" value="Glycos_transf_2"/>
    <property type="match status" value="1"/>
</dbReference>
<organism evidence="2 3">
    <name type="scientific">Rariglobus hedericola</name>
    <dbReference type="NCBI Taxonomy" id="2597822"/>
    <lineage>
        <taxon>Bacteria</taxon>
        <taxon>Pseudomonadati</taxon>
        <taxon>Verrucomicrobiota</taxon>
        <taxon>Opitutia</taxon>
        <taxon>Opitutales</taxon>
        <taxon>Opitutaceae</taxon>
        <taxon>Rariglobus</taxon>
    </lineage>
</organism>
<protein>
    <submittedName>
        <fullName evidence="2">Glycosyltransferase family 2 protein</fullName>
    </submittedName>
</protein>
<dbReference type="PANTHER" id="PTHR43179">
    <property type="entry name" value="RHAMNOSYLTRANSFERASE WBBL"/>
    <property type="match status" value="1"/>
</dbReference>
<proteinExistence type="predicted"/>
<keyword evidence="2" id="KW-0808">Transferase</keyword>
<dbReference type="AlphaFoldDB" id="A0A556QJ23"/>
<dbReference type="PANTHER" id="PTHR43179:SF7">
    <property type="entry name" value="RHAMNOSYLTRANSFERASE WBBL"/>
    <property type="match status" value="1"/>
</dbReference>
<dbReference type="InterPro" id="IPR029044">
    <property type="entry name" value="Nucleotide-diphossugar_trans"/>
</dbReference>
<reference evidence="2 3" key="1">
    <citation type="submission" date="2019-07" db="EMBL/GenBank/DDBJ databases">
        <title>Description of 53C-WASEF.</title>
        <authorList>
            <person name="Pitt A."/>
            <person name="Hahn M.W."/>
        </authorList>
    </citation>
    <scope>NUCLEOTIDE SEQUENCE [LARGE SCALE GENOMIC DNA]</scope>
    <source>
        <strain evidence="2 3">53C-WASEF</strain>
    </source>
</reference>
<dbReference type="GO" id="GO:0016740">
    <property type="term" value="F:transferase activity"/>
    <property type="evidence" value="ECO:0007669"/>
    <property type="project" value="UniProtKB-KW"/>
</dbReference>
<dbReference type="EMBL" id="VMBG01000002">
    <property type="protein sequence ID" value="TSJ76654.1"/>
    <property type="molecule type" value="Genomic_DNA"/>
</dbReference>
<dbReference type="RefSeq" id="WP_144230411.1">
    <property type="nucleotide sequence ID" value="NZ_CBCRVV010000014.1"/>
</dbReference>
<gene>
    <name evidence="2" type="ORF">FPL22_11035</name>
</gene>
<dbReference type="CDD" id="cd04186">
    <property type="entry name" value="GT_2_like_c"/>
    <property type="match status" value="1"/>
</dbReference>
<comment type="caution">
    <text evidence="2">The sequence shown here is derived from an EMBL/GenBank/DDBJ whole genome shotgun (WGS) entry which is preliminary data.</text>
</comment>
<dbReference type="OrthoDB" id="9179784at2"/>
<dbReference type="Proteomes" id="UP000315648">
    <property type="component" value="Unassembled WGS sequence"/>
</dbReference>
<dbReference type="InterPro" id="IPR001173">
    <property type="entry name" value="Glyco_trans_2-like"/>
</dbReference>
<name>A0A556QJ23_9BACT</name>
<keyword evidence="3" id="KW-1185">Reference proteome</keyword>